<gene>
    <name evidence="3" type="ORF">IPH26_20745</name>
</gene>
<reference evidence="3" key="1">
    <citation type="submission" date="2020-10" db="EMBL/GenBank/DDBJ databases">
        <title>Connecting structure to function with the recovery of over 1000 high-quality activated sludge metagenome-assembled genomes encoding full-length rRNA genes using long-read sequencing.</title>
        <authorList>
            <person name="Singleton C.M."/>
            <person name="Petriglieri F."/>
            <person name="Kristensen J.M."/>
            <person name="Kirkegaard R.H."/>
            <person name="Michaelsen T.Y."/>
            <person name="Andersen M.H."/>
            <person name="Karst S.M."/>
            <person name="Dueholm M.S."/>
            <person name="Nielsen P.H."/>
            <person name="Albertsen M."/>
        </authorList>
    </citation>
    <scope>NUCLEOTIDE SEQUENCE</scope>
    <source>
        <strain evidence="3">Bjer_18-Q3-R1-45_BAT3C.347</strain>
    </source>
</reference>
<name>A0A9D7E7R1_9PROT</name>
<feature type="compositionally biased region" description="Pro residues" evidence="1">
    <location>
        <begin position="593"/>
        <end position="610"/>
    </location>
</feature>
<dbReference type="Pfam" id="PF20245">
    <property type="entry name" value="DUF6600"/>
    <property type="match status" value="1"/>
</dbReference>
<feature type="compositionally biased region" description="Basic and acidic residues" evidence="1">
    <location>
        <begin position="437"/>
        <end position="472"/>
    </location>
</feature>
<evidence type="ECO:0000256" key="2">
    <source>
        <dbReference type="SAM" id="SignalP"/>
    </source>
</evidence>
<feature type="compositionally biased region" description="Basic and acidic residues" evidence="1">
    <location>
        <begin position="871"/>
        <end position="880"/>
    </location>
</feature>
<feature type="compositionally biased region" description="Low complexity" evidence="1">
    <location>
        <begin position="822"/>
        <end position="832"/>
    </location>
</feature>
<feature type="compositionally biased region" description="Basic and acidic residues" evidence="1">
    <location>
        <begin position="715"/>
        <end position="724"/>
    </location>
</feature>
<feature type="compositionally biased region" description="Pro residues" evidence="1">
    <location>
        <begin position="577"/>
        <end position="586"/>
    </location>
</feature>
<dbReference type="AlphaFoldDB" id="A0A9D7E7R1"/>
<dbReference type="EMBL" id="JADJEV010000005">
    <property type="protein sequence ID" value="MBK6975261.1"/>
    <property type="molecule type" value="Genomic_DNA"/>
</dbReference>
<feature type="compositionally biased region" description="Polar residues" evidence="1">
    <location>
        <begin position="854"/>
        <end position="865"/>
    </location>
</feature>
<feature type="compositionally biased region" description="Basic and acidic residues" evidence="1">
    <location>
        <begin position="655"/>
        <end position="684"/>
    </location>
</feature>
<feature type="chain" id="PRO_5038470512" description="FecR protein domain-containing protein" evidence="2">
    <location>
        <begin position="23"/>
        <end position="880"/>
    </location>
</feature>
<evidence type="ECO:0008006" key="5">
    <source>
        <dbReference type="Google" id="ProtNLM"/>
    </source>
</evidence>
<feature type="compositionally biased region" description="Low complexity" evidence="1">
    <location>
        <begin position="695"/>
        <end position="707"/>
    </location>
</feature>
<feature type="compositionally biased region" description="Basic and acidic residues" evidence="1">
    <location>
        <begin position="833"/>
        <end position="850"/>
    </location>
</feature>
<evidence type="ECO:0000313" key="4">
    <source>
        <dbReference type="Proteomes" id="UP000807785"/>
    </source>
</evidence>
<feature type="compositionally biased region" description="Low complexity" evidence="1">
    <location>
        <begin position="804"/>
        <end position="814"/>
    </location>
</feature>
<feature type="compositionally biased region" description="Low complexity" evidence="1">
    <location>
        <begin position="635"/>
        <end position="648"/>
    </location>
</feature>
<sequence>MFRPLLQILLAALFALALSAQAAADPPGRVGRIAWMSGTVQLRNSDTGEWNTAVLNWPLTNGDALSTGPGARLEIGIGSTIVRLDSSSELSIDQIDDQRVRLFLVSGSASVRLRSRESAREFELATRDGSFTTQDVGAFRFDHENNVSSATPYLGTLHFEAEDSELEIPNGQRAQFWYAGRTAYSLSSPPRDDFSEWSVARDRRLDTRDTRRYVSQEMTGYEDLAGHGDWYDSVDYGPVWYPSVVAAGWAPYRAGHWAWVAPWGWTWIDDAPWGFAPFHYGRWVWHRDRWGWAPGRIVARPVYAPALVAWVGTPKLSIGISSAPTVGWFPLAPREVYVPSYRCSPTYVRQVNITHVTRIDNVTQIINEPNRVMERTKFVNRRLPQAVTIVPAEVVTQRRPVGPAVERNRNPRFLETINRQAPLAQAPVAAPPLPPRVDPDRRERDRREREGRGANSRERRPDSDRQPGDRRGTPAAAAPLPAPLNAAPAVTPQPPAPQSPRGEPPRRPEGPPNANPRFNRGQPPAAPEAAVQSNPPTAGPALPPRFDPDRRERDRRDGKPPEPRPNSDRQPGDRRGTPPPAAPQPAPLNATPMPAPAVTPQAPAPQPPRGEPPRRPDAPSDTNPRFNRGQPPATPDAAAQPKPATTAPALPPRFDPGRRERDRNSDNARERRPDSDRQPGERRGALPAPAPQPAPLNVAPAPAAVPQAPAPQPPRSERPRRPDTPADANPRFNRVQPQAAPEAAAPPVPAIRPPRMEPRPMESPRRPDTPPNADPRVNRQSAPAASPSAPMPAQRRQIERELPAARPAPRNQAMPAPPPAQPAVQRSQPMPAREARPERAEQPRNPRHDAAQGMQGSKAQGDQQPPNNPRRRLDSERDSR</sequence>
<dbReference type="InterPro" id="IPR046535">
    <property type="entry name" value="DUF6600"/>
</dbReference>
<feature type="region of interest" description="Disordered" evidence="1">
    <location>
        <begin position="418"/>
        <end position="880"/>
    </location>
</feature>
<dbReference type="Proteomes" id="UP000807785">
    <property type="component" value="Unassembled WGS sequence"/>
</dbReference>
<feature type="compositionally biased region" description="Low complexity" evidence="1">
    <location>
        <begin position="781"/>
        <end position="793"/>
    </location>
</feature>
<comment type="caution">
    <text evidence="3">The sequence shown here is derived from an EMBL/GenBank/DDBJ whole genome shotgun (WGS) entry which is preliminary data.</text>
</comment>
<feature type="compositionally biased region" description="Basic and acidic residues" evidence="1">
    <location>
        <begin position="754"/>
        <end position="768"/>
    </location>
</feature>
<feature type="compositionally biased region" description="Low complexity" evidence="1">
    <location>
        <begin position="474"/>
        <end position="490"/>
    </location>
</feature>
<protein>
    <recommendedName>
        <fullName evidence="5">FecR protein domain-containing protein</fullName>
    </recommendedName>
</protein>
<organism evidence="3 4">
    <name type="scientific">Candidatus Methylophosphatis roskildensis</name>
    <dbReference type="NCBI Taxonomy" id="2899263"/>
    <lineage>
        <taxon>Bacteria</taxon>
        <taxon>Pseudomonadati</taxon>
        <taxon>Pseudomonadota</taxon>
        <taxon>Betaproteobacteria</taxon>
        <taxon>Nitrosomonadales</taxon>
        <taxon>Sterolibacteriaceae</taxon>
        <taxon>Candidatus Methylophosphatis</taxon>
    </lineage>
</organism>
<evidence type="ECO:0000256" key="1">
    <source>
        <dbReference type="SAM" id="MobiDB-lite"/>
    </source>
</evidence>
<feature type="signal peptide" evidence="2">
    <location>
        <begin position="1"/>
        <end position="22"/>
    </location>
</feature>
<accession>A0A9D7E7R1</accession>
<dbReference type="PANTHER" id="PTHR38731:SF3">
    <property type="entry name" value="BLL6125 PROTEIN"/>
    <property type="match status" value="1"/>
</dbReference>
<dbReference type="PANTHER" id="PTHR38731">
    <property type="entry name" value="LIPL45-RELATED LIPOPROTEIN-RELATED"/>
    <property type="match status" value="1"/>
</dbReference>
<evidence type="ECO:0000313" key="3">
    <source>
        <dbReference type="EMBL" id="MBK6975261.1"/>
    </source>
</evidence>
<keyword evidence="2" id="KW-0732">Signal</keyword>
<proteinExistence type="predicted"/>
<feature type="compositionally biased region" description="Low complexity" evidence="1">
    <location>
        <begin position="419"/>
        <end position="428"/>
    </location>
</feature>
<feature type="compositionally biased region" description="Basic and acidic residues" evidence="1">
    <location>
        <begin position="546"/>
        <end position="576"/>
    </location>
</feature>